<proteinExistence type="predicted"/>
<accession>A0A9D2F812</accession>
<feature type="transmembrane region" description="Helical" evidence="1">
    <location>
        <begin position="70"/>
        <end position="93"/>
    </location>
</feature>
<comment type="caution">
    <text evidence="2">The sequence shown here is derived from an EMBL/GenBank/DDBJ whole genome shotgun (WGS) entry which is preliminary data.</text>
</comment>
<feature type="transmembrane region" description="Helical" evidence="1">
    <location>
        <begin position="138"/>
        <end position="165"/>
    </location>
</feature>
<reference evidence="2" key="1">
    <citation type="journal article" date="2021" name="PeerJ">
        <title>Extensive microbial diversity within the chicken gut microbiome revealed by metagenomics and culture.</title>
        <authorList>
            <person name="Gilroy R."/>
            <person name="Ravi A."/>
            <person name="Getino M."/>
            <person name="Pursley I."/>
            <person name="Horton D.L."/>
            <person name="Alikhan N.F."/>
            <person name="Baker D."/>
            <person name="Gharbi K."/>
            <person name="Hall N."/>
            <person name="Watson M."/>
            <person name="Adriaenssens E.M."/>
            <person name="Foster-Nyarko E."/>
            <person name="Jarju S."/>
            <person name="Secka A."/>
            <person name="Antonio M."/>
            <person name="Oren A."/>
            <person name="Chaudhuri R.R."/>
            <person name="La Ragione R."/>
            <person name="Hildebrand F."/>
            <person name="Pallen M.J."/>
        </authorList>
    </citation>
    <scope>NUCLEOTIDE SEQUENCE</scope>
    <source>
        <strain evidence="2">CHK172-16539</strain>
    </source>
</reference>
<sequence length="179" mass="20162">MQENQKKSIFTTQEIAFLALLTAACVVGRLLFQFIPNIQPMTAIFILITTYLGISRGLVVNILSVLITNIYLGMGIWTIGQITGFSIIILLVGVLNKWSVFHHHLFLQVGYSFLAGFIYGLVLAVIDTKIYGLSNFWAYYLGGISFDFLHAVGNSGFYLVLAPAFKRLFDKQVKRKWEL</sequence>
<evidence type="ECO:0000313" key="2">
    <source>
        <dbReference type="EMBL" id="HIZ54160.1"/>
    </source>
</evidence>
<evidence type="ECO:0000313" key="3">
    <source>
        <dbReference type="Proteomes" id="UP000824063"/>
    </source>
</evidence>
<feature type="transmembrane region" description="Helical" evidence="1">
    <location>
        <begin position="15"/>
        <end position="32"/>
    </location>
</feature>
<gene>
    <name evidence="2" type="ORF">IAA20_09480</name>
</gene>
<dbReference type="AlphaFoldDB" id="A0A9D2F812"/>
<feature type="transmembrane region" description="Helical" evidence="1">
    <location>
        <begin position="105"/>
        <end position="126"/>
    </location>
</feature>
<reference evidence="2" key="2">
    <citation type="submission" date="2021-04" db="EMBL/GenBank/DDBJ databases">
        <authorList>
            <person name="Gilroy R."/>
        </authorList>
    </citation>
    <scope>NUCLEOTIDE SEQUENCE</scope>
    <source>
        <strain evidence="2">CHK172-16539</strain>
    </source>
</reference>
<keyword evidence="1" id="KW-0472">Membrane</keyword>
<organism evidence="2 3">
    <name type="scientific">Candidatus Enterococcus avicola</name>
    <dbReference type="NCBI Taxonomy" id="2838561"/>
    <lineage>
        <taxon>Bacteria</taxon>
        <taxon>Bacillati</taxon>
        <taxon>Bacillota</taxon>
        <taxon>Bacilli</taxon>
        <taxon>Lactobacillales</taxon>
        <taxon>Enterococcaceae</taxon>
        <taxon>Enterococcus</taxon>
    </lineage>
</organism>
<keyword evidence="1" id="KW-1133">Transmembrane helix</keyword>
<feature type="transmembrane region" description="Helical" evidence="1">
    <location>
        <begin position="44"/>
        <end position="64"/>
    </location>
</feature>
<protein>
    <submittedName>
        <fullName evidence="2">ECF transporter S component</fullName>
    </submittedName>
</protein>
<dbReference type="Proteomes" id="UP000824063">
    <property type="component" value="Unassembled WGS sequence"/>
</dbReference>
<keyword evidence="1" id="KW-0812">Transmembrane</keyword>
<dbReference type="PROSITE" id="PS51257">
    <property type="entry name" value="PROKAR_LIPOPROTEIN"/>
    <property type="match status" value="1"/>
</dbReference>
<dbReference type="Gene3D" id="1.10.1760.20">
    <property type="match status" value="1"/>
</dbReference>
<name>A0A9D2F812_9ENTE</name>
<evidence type="ECO:0000256" key="1">
    <source>
        <dbReference type="SAM" id="Phobius"/>
    </source>
</evidence>
<dbReference type="EMBL" id="DXBN01000219">
    <property type="protein sequence ID" value="HIZ54160.1"/>
    <property type="molecule type" value="Genomic_DNA"/>
</dbReference>